<gene>
    <name evidence="1" type="ORF">DX927_10925</name>
</gene>
<dbReference type="GO" id="GO:0046685">
    <property type="term" value="P:response to arsenic-containing substance"/>
    <property type="evidence" value="ECO:0007669"/>
    <property type="project" value="InterPro"/>
</dbReference>
<dbReference type="NCBIfam" id="NF033727">
    <property type="entry name" value="chaperon_ArsD"/>
    <property type="match status" value="1"/>
</dbReference>
<dbReference type="GO" id="GO:0045892">
    <property type="term" value="P:negative regulation of DNA-templated transcription"/>
    <property type="evidence" value="ECO:0007669"/>
    <property type="project" value="InterPro"/>
</dbReference>
<accession>A0A5M8RRT4</accession>
<organism evidence="1 2">
    <name type="scientific">Bacillus swezeyi</name>
    <dbReference type="NCBI Taxonomy" id="1925020"/>
    <lineage>
        <taxon>Bacteria</taxon>
        <taxon>Bacillati</taxon>
        <taxon>Bacillota</taxon>
        <taxon>Bacilli</taxon>
        <taxon>Bacillales</taxon>
        <taxon>Bacillaceae</taxon>
        <taxon>Bacillus</taxon>
    </lineage>
</organism>
<name>A0A5M8RRT4_9BACI</name>
<proteinExistence type="predicted"/>
<dbReference type="Gene3D" id="3.40.30.10">
    <property type="entry name" value="Glutaredoxin"/>
    <property type="match status" value="1"/>
</dbReference>
<dbReference type="GO" id="GO:0003677">
    <property type="term" value="F:DNA binding"/>
    <property type="evidence" value="ECO:0007669"/>
    <property type="project" value="InterPro"/>
</dbReference>
<reference evidence="1 2" key="1">
    <citation type="submission" date="2018-08" db="EMBL/GenBank/DDBJ databases">
        <title>Bacillus phenotypic plasticity.</title>
        <authorList>
            <person name="Hurtado E."/>
        </authorList>
    </citation>
    <scope>NUCLEOTIDE SEQUENCE [LARGE SCALE GENOMIC DNA]</scope>
    <source>
        <strain evidence="1 2">427</strain>
    </source>
</reference>
<evidence type="ECO:0000313" key="1">
    <source>
        <dbReference type="EMBL" id="KAA6451285.1"/>
    </source>
</evidence>
<sequence>MKKVEIYDPAMCCSTGVCGPSVDPELTKVASAIYTLENKGLSIKRYNLANDPAAFAENDTVNKLLHEQGTEALPVVLVDGKVFKVGGYPTIKEFAEVYQIEEKELEAQEPKKKLNVIHMNTKDVE</sequence>
<dbReference type="Pfam" id="PF06953">
    <property type="entry name" value="ArsD"/>
    <property type="match status" value="1"/>
</dbReference>
<dbReference type="InterPro" id="IPR010712">
    <property type="entry name" value="Arsenical-R_ArsD"/>
</dbReference>
<comment type="caution">
    <text evidence="1">The sequence shown here is derived from an EMBL/GenBank/DDBJ whole genome shotgun (WGS) entry which is preliminary data.</text>
</comment>
<protein>
    <submittedName>
        <fullName evidence="1">Arsenical resistance operon transcriptional repressor ArsD</fullName>
    </submittedName>
</protein>
<dbReference type="Proteomes" id="UP000324326">
    <property type="component" value="Unassembled WGS sequence"/>
</dbReference>
<dbReference type="RefSeq" id="WP_150149844.1">
    <property type="nucleotide sequence ID" value="NZ_QSND01000002.1"/>
</dbReference>
<evidence type="ECO:0000313" key="2">
    <source>
        <dbReference type="Proteomes" id="UP000324326"/>
    </source>
</evidence>
<dbReference type="EMBL" id="QSND01000002">
    <property type="protein sequence ID" value="KAA6451285.1"/>
    <property type="molecule type" value="Genomic_DNA"/>
</dbReference>
<dbReference type="AlphaFoldDB" id="A0A5M8RRT4"/>